<name>A0ABR6AVI9_9HYPH</name>
<keyword evidence="2" id="KW-0520">NAD</keyword>
<dbReference type="Proteomes" id="UP000578622">
    <property type="component" value="Unassembled WGS sequence"/>
</dbReference>
<accession>A0ABR6AVI9</accession>
<dbReference type="Pfam" id="PF14833">
    <property type="entry name" value="NAD_binding_11"/>
    <property type="match status" value="1"/>
</dbReference>
<evidence type="ECO:0000259" key="3">
    <source>
        <dbReference type="Pfam" id="PF03446"/>
    </source>
</evidence>
<sequence>MTRISFIGTGNMGEPMAENIAKAGHPVKIYDADPQKAATVAQRIGAVVAASLAEVADCDICITMLPTSTIVQDVLVRAQDGGFLNNARSGMIVIDMSSSEPGKTRETGKLLANKGIVMIDAPVSGGMVRAQSGTLAIMIGSDNEDAVQTAMPVLELMGKQIFRVGPLGAGDVMKAANNFVAAACYAATAEAISMGKTFGLDPKMMMDIINVSTGRSFSGEVVVSQHVVTGKYASGFALALLTKDVGIAAKMGEELDMDTPLVHLVHHRYKQALEKVGTASDNSEAIRGWYEKLWEK</sequence>
<dbReference type="Gene3D" id="3.40.50.720">
    <property type="entry name" value="NAD(P)-binding Rossmann-like Domain"/>
    <property type="match status" value="1"/>
</dbReference>
<dbReference type="Gene3D" id="1.10.1040.10">
    <property type="entry name" value="N-(1-d-carboxylethyl)-l-norvaline Dehydrogenase, domain 2"/>
    <property type="match status" value="1"/>
</dbReference>
<gene>
    <name evidence="5" type="ORF">FHW20_004462</name>
</gene>
<comment type="caution">
    <text evidence="5">The sequence shown here is derived from an EMBL/GenBank/DDBJ whole genome shotgun (WGS) entry which is preliminary data.</text>
</comment>
<dbReference type="PANTHER" id="PTHR22981:SF7">
    <property type="entry name" value="3-HYDROXYISOBUTYRATE DEHYDROGENASE, MITOCHONDRIAL"/>
    <property type="match status" value="1"/>
</dbReference>
<dbReference type="EC" id="1.1.1.31" evidence="5"/>
<evidence type="ECO:0000313" key="6">
    <source>
        <dbReference type="Proteomes" id="UP000578622"/>
    </source>
</evidence>
<dbReference type="InterPro" id="IPR029154">
    <property type="entry name" value="HIBADH-like_NADP-bd"/>
</dbReference>
<dbReference type="GO" id="GO:0008442">
    <property type="term" value="F:3-hydroxyisobutyrate dehydrogenase activity"/>
    <property type="evidence" value="ECO:0007669"/>
    <property type="project" value="UniProtKB-EC"/>
</dbReference>
<dbReference type="InterPro" id="IPR015815">
    <property type="entry name" value="HIBADH-related"/>
</dbReference>
<reference evidence="5 6" key="1">
    <citation type="submission" date="2020-07" db="EMBL/GenBank/DDBJ databases">
        <title>Genomic Encyclopedia of Type Strains, Phase IV (KMG-V): Genome sequencing to study the core and pangenomes of soil and plant-associated prokaryotes.</title>
        <authorList>
            <person name="Whitman W."/>
        </authorList>
    </citation>
    <scope>NUCLEOTIDE SEQUENCE [LARGE SCALE GENOMIC DNA]</scope>
    <source>
        <strain evidence="5 6">RH4WT92</strain>
    </source>
</reference>
<dbReference type="InterPro" id="IPR036291">
    <property type="entry name" value="NAD(P)-bd_dom_sf"/>
</dbReference>
<protein>
    <submittedName>
        <fullName evidence="5">3-hydroxyisobutyrate dehydrogenase</fullName>
        <ecNumber evidence="5">1.1.1.31</ecNumber>
    </submittedName>
</protein>
<dbReference type="InterPro" id="IPR006115">
    <property type="entry name" value="6PGDH_NADP-bd"/>
</dbReference>
<evidence type="ECO:0000313" key="5">
    <source>
        <dbReference type="EMBL" id="MBA8853481.1"/>
    </source>
</evidence>
<organism evidence="5 6">
    <name type="scientific">Brucella intermedia</name>
    <dbReference type="NCBI Taxonomy" id="94625"/>
    <lineage>
        <taxon>Bacteria</taxon>
        <taxon>Pseudomonadati</taxon>
        <taxon>Pseudomonadota</taxon>
        <taxon>Alphaproteobacteria</taxon>
        <taxon>Hyphomicrobiales</taxon>
        <taxon>Brucellaceae</taxon>
        <taxon>Brucella/Ochrobactrum group</taxon>
        <taxon>Brucella</taxon>
    </lineage>
</organism>
<feature type="domain" description="6-phosphogluconate dehydrogenase NADP-binding" evidence="3">
    <location>
        <begin position="3"/>
        <end position="165"/>
    </location>
</feature>
<keyword evidence="1 5" id="KW-0560">Oxidoreductase</keyword>
<dbReference type="InterPro" id="IPR013328">
    <property type="entry name" value="6PGD_dom2"/>
</dbReference>
<dbReference type="SUPFAM" id="SSF51735">
    <property type="entry name" value="NAD(P)-binding Rossmann-fold domains"/>
    <property type="match status" value="1"/>
</dbReference>
<dbReference type="EMBL" id="JACGXG010000011">
    <property type="protein sequence ID" value="MBA8853481.1"/>
    <property type="molecule type" value="Genomic_DNA"/>
</dbReference>
<dbReference type="Pfam" id="PF03446">
    <property type="entry name" value="NAD_binding_2"/>
    <property type="match status" value="1"/>
</dbReference>
<evidence type="ECO:0000259" key="4">
    <source>
        <dbReference type="Pfam" id="PF14833"/>
    </source>
</evidence>
<evidence type="ECO:0000256" key="2">
    <source>
        <dbReference type="ARBA" id="ARBA00023027"/>
    </source>
</evidence>
<dbReference type="RefSeq" id="WP_210273664.1">
    <property type="nucleotide sequence ID" value="NZ_JACGXG010000011.1"/>
</dbReference>
<keyword evidence="6" id="KW-1185">Reference proteome</keyword>
<feature type="domain" description="3-hydroxyisobutyrate dehydrogenase-like NAD-binding" evidence="4">
    <location>
        <begin position="168"/>
        <end position="287"/>
    </location>
</feature>
<dbReference type="PANTHER" id="PTHR22981">
    <property type="entry name" value="3-HYDROXYISOBUTYRATE DEHYDROGENASE-RELATED"/>
    <property type="match status" value="1"/>
</dbReference>
<proteinExistence type="predicted"/>
<dbReference type="PIRSF" id="PIRSF000103">
    <property type="entry name" value="HIBADH"/>
    <property type="match status" value="1"/>
</dbReference>
<dbReference type="SUPFAM" id="SSF48179">
    <property type="entry name" value="6-phosphogluconate dehydrogenase C-terminal domain-like"/>
    <property type="match status" value="1"/>
</dbReference>
<dbReference type="InterPro" id="IPR008927">
    <property type="entry name" value="6-PGluconate_DH-like_C_sf"/>
</dbReference>
<evidence type="ECO:0000256" key="1">
    <source>
        <dbReference type="ARBA" id="ARBA00023002"/>
    </source>
</evidence>